<dbReference type="AlphaFoldDB" id="A0A0D2JDV3"/>
<dbReference type="Proteomes" id="UP000032214">
    <property type="component" value="Unassembled WGS sequence"/>
</dbReference>
<dbReference type="EMBL" id="ARQD01000002">
    <property type="protein sequence ID" value="KIX85181.1"/>
    <property type="molecule type" value="Genomic_DNA"/>
</dbReference>
<feature type="chain" id="PRO_5002244872" description="F-box domain-containing protein" evidence="1">
    <location>
        <begin position="21"/>
        <end position="447"/>
    </location>
</feature>
<feature type="signal peptide" evidence="1">
    <location>
        <begin position="1"/>
        <end position="20"/>
    </location>
</feature>
<dbReference type="STRING" id="1306947.J120_02465"/>
<proteinExistence type="predicted"/>
<protein>
    <recommendedName>
        <fullName evidence="4">F-box domain-containing protein</fullName>
    </recommendedName>
</protein>
<name>A0A0D2JDV3_9BACT</name>
<sequence>MTRLIKPILLLKIITLATHAAEMDLDEYFTFTALPLEIQNVIVEKLPENKQFLTRLTLSQVNKNLQKNFNTLYYQKYFTANQETINTFLTNLAQSLGAVPRRQMIKIRENILDERRSLITYSTYGNLLDNDNLVPPIEDFTFDFPYLYGRYLADHEGEKQEDGDLQQIPLEIKNRLLYVPELLIALLLNWPSTQAWIEAASPFAEIMDESSNESIDENSNEISNKEIINQPFDNFIDYFTLSVIAHGGLIVPRKIIKLSTHHLEQLIKYVQKELLKNTSDGDVKYQDSVNINLFLSTVIFGDPVVQKIFLNDEYATLLKDRNDPQTIKKIISLSDTLYQSMLERLSNHIECSSLSTMSYRFIAQVYKLLQTSISADDYTLFDENTNTVLSQYPRTKRLINTLLLLNRFIAQLKDVTNTQLQENKNLKRAPDEFSDEENPLKRRKIIT</sequence>
<keyword evidence="1" id="KW-0732">Signal</keyword>
<gene>
    <name evidence="2" type="ORF">J120_02465</name>
</gene>
<comment type="caution">
    <text evidence="2">The sequence shown here is derived from an EMBL/GenBank/DDBJ whole genome shotgun (WGS) entry which is preliminary data.</text>
</comment>
<reference evidence="2 3" key="1">
    <citation type="journal article" date="2013" name="Proc. Natl. Acad. Sci. U.S.A.">
        <title>Candidate phylum TM6 genome recovered from a hospital sink biofilm provides genomic insights into this uncultivated phylum.</title>
        <authorList>
            <person name="McLean J.S."/>
            <person name="Lombardo M.J."/>
            <person name="Badger J.H."/>
            <person name="Edlund A."/>
            <person name="Novotny M."/>
            <person name="Yee-Greenbaum J."/>
            <person name="Vyahhi N."/>
            <person name="Hall A.P."/>
            <person name="Yang Y."/>
            <person name="Dupont C.L."/>
            <person name="Ziegler M.G."/>
            <person name="Chitsaz H."/>
            <person name="Allen A.E."/>
            <person name="Yooseph S."/>
            <person name="Tesler G."/>
            <person name="Pevzner P.A."/>
            <person name="Friedman R.M."/>
            <person name="Nealson K.H."/>
            <person name="Venter J.C."/>
            <person name="Lasken R.S."/>
        </authorList>
    </citation>
    <scope>NUCLEOTIDE SEQUENCE [LARGE SCALE GENOMIC DNA]</scope>
    <source>
        <strain evidence="2 3">TM6SC1</strain>
    </source>
</reference>
<evidence type="ECO:0000256" key="1">
    <source>
        <dbReference type="SAM" id="SignalP"/>
    </source>
</evidence>
<evidence type="ECO:0000313" key="3">
    <source>
        <dbReference type="Proteomes" id="UP000032214"/>
    </source>
</evidence>
<accession>A0A0D2JDV3</accession>
<evidence type="ECO:0008006" key="4">
    <source>
        <dbReference type="Google" id="ProtNLM"/>
    </source>
</evidence>
<organism evidence="2 3">
    <name type="scientific">candidate division TM6 bacterium JCVI TM6SC1</name>
    <dbReference type="NCBI Taxonomy" id="1306947"/>
    <lineage>
        <taxon>Bacteria</taxon>
        <taxon>Candidatus Babelota</taxon>
        <taxon>Vermiphilus</taxon>
    </lineage>
</organism>
<evidence type="ECO:0000313" key="2">
    <source>
        <dbReference type="EMBL" id="KIX85181.1"/>
    </source>
</evidence>
<keyword evidence="3" id="KW-1185">Reference proteome</keyword>